<accession>V5TGW4</accession>
<dbReference type="EMBL" id="KC595512">
    <property type="protein sequence ID" value="AHB63471.1"/>
    <property type="molecule type" value="Genomic_DNA"/>
</dbReference>
<name>V5TGW4_9CAUD</name>
<protein>
    <submittedName>
        <fullName evidence="1">Uncharacterized protein</fullName>
    </submittedName>
</protein>
<organism evidence="1 2">
    <name type="scientific">Bacillus phage JL</name>
    <dbReference type="NCBI Taxonomy" id="1296655"/>
    <lineage>
        <taxon>Viruses</taxon>
        <taxon>Duplodnaviria</taxon>
        <taxon>Heunggongvirae</taxon>
        <taxon>Uroviricota</taxon>
        <taxon>Caudoviricetes</taxon>
        <taxon>Herelleviridae</taxon>
        <taxon>Spounavirinae</taxon>
        <taxon>Siminovitchvirus</taxon>
        <taxon>Siminovitchvirus JL</taxon>
    </lineage>
</organism>
<gene>
    <name evidence="1" type="ORF">JL_221</name>
</gene>
<evidence type="ECO:0000313" key="2">
    <source>
        <dbReference type="Proteomes" id="UP000015092"/>
    </source>
</evidence>
<dbReference type="RefSeq" id="YP_009215997.1">
    <property type="nucleotide sequence ID" value="NC_028982.1"/>
</dbReference>
<keyword evidence="2" id="KW-1185">Reference proteome</keyword>
<sequence length="50" mass="5373">MCPKGVLGYTLTQHNWQQGLPSMSTEHSGGVSGAIRMQSGVGRYQRIPVA</sequence>
<dbReference type="Proteomes" id="UP000015092">
    <property type="component" value="Segment"/>
</dbReference>
<proteinExistence type="predicted"/>
<reference evidence="1 2" key="1">
    <citation type="journal article" date="2014" name="Genome Announc.">
        <title>Genome Sequences of Three Novel Bacillus cereus Bacteriophages.</title>
        <authorList>
            <person name="Grose J.H."/>
            <person name="Jensen J.D."/>
            <person name="Merrill B.D."/>
            <person name="Fisher J.N."/>
            <person name="Burnett S.H."/>
            <person name="Breakwell D.P."/>
        </authorList>
    </citation>
    <scope>NUCLEOTIDE SEQUENCE [LARGE SCALE GENOMIC DNA]</scope>
</reference>
<evidence type="ECO:0000313" key="1">
    <source>
        <dbReference type="EMBL" id="AHB63471.1"/>
    </source>
</evidence>
<dbReference type="GeneID" id="26642339"/>
<dbReference type="KEGG" id="vg:26642339"/>